<feature type="domain" description="Nudix hydrolase" evidence="22">
    <location>
        <begin position="1"/>
        <end position="130"/>
    </location>
</feature>
<evidence type="ECO:0000259" key="22">
    <source>
        <dbReference type="PROSITE" id="PS51462"/>
    </source>
</evidence>
<evidence type="ECO:0000256" key="9">
    <source>
        <dbReference type="ARBA" id="ARBA00024486"/>
    </source>
</evidence>
<keyword evidence="5 23" id="KW-0378">Hydrolase</keyword>
<comment type="catalytic activity">
    <reaction evidence="7">
        <text>8-oxo-dATP + H2O = 8-oxo-dAMP + diphosphate + H(+)</text>
        <dbReference type="Rhea" id="RHEA:65396"/>
        <dbReference type="ChEBI" id="CHEBI:15377"/>
        <dbReference type="ChEBI" id="CHEBI:15378"/>
        <dbReference type="ChEBI" id="CHEBI:33019"/>
        <dbReference type="ChEBI" id="CHEBI:71361"/>
        <dbReference type="ChEBI" id="CHEBI:172871"/>
    </reaction>
    <physiologicalReaction direction="left-to-right" evidence="7">
        <dbReference type="Rhea" id="RHEA:65397"/>
    </physiologicalReaction>
</comment>
<dbReference type="Gene3D" id="3.90.79.10">
    <property type="entry name" value="Nucleoside Triphosphate Pyrophosphohydrolase"/>
    <property type="match status" value="1"/>
</dbReference>
<evidence type="ECO:0000256" key="11">
    <source>
        <dbReference type="ARBA" id="ARBA00026103"/>
    </source>
</evidence>
<dbReference type="GO" id="GO:0046872">
    <property type="term" value="F:metal ion binding"/>
    <property type="evidence" value="ECO:0007669"/>
    <property type="project" value="UniProtKB-KW"/>
</dbReference>
<keyword evidence="6" id="KW-0460">Magnesium</keyword>
<dbReference type="SUPFAM" id="SSF55811">
    <property type="entry name" value="Nudix"/>
    <property type="match status" value="1"/>
</dbReference>
<comment type="catalytic activity">
    <reaction evidence="10">
        <text>2-oxo-ATP + H2O = 2-oxo-AMP + diphosphate + H(+)</text>
        <dbReference type="Rhea" id="RHEA:67392"/>
        <dbReference type="ChEBI" id="CHEBI:15377"/>
        <dbReference type="ChEBI" id="CHEBI:15378"/>
        <dbReference type="ChEBI" id="CHEBI:33019"/>
        <dbReference type="ChEBI" id="CHEBI:71395"/>
        <dbReference type="ChEBI" id="CHEBI:172878"/>
    </reaction>
    <physiologicalReaction direction="left-to-right" evidence="10">
        <dbReference type="Rhea" id="RHEA:67393"/>
    </physiologicalReaction>
</comment>
<comment type="cofactor">
    <cofactor evidence="1">
        <name>Mg(2+)</name>
        <dbReference type="ChEBI" id="CHEBI:18420"/>
    </cofactor>
</comment>
<evidence type="ECO:0000256" key="20">
    <source>
        <dbReference type="ARBA" id="ARBA00049032"/>
    </source>
</evidence>
<evidence type="ECO:0000256" key="18">
    <source>
        <dbReference type="ARBA" id="ARBA00048002"/>
    </source>
</evidence>
<dbReference type="PRINTS" id="PR01403">
    <property type="entry name" value="8OXTPHPHTASE"/>
</dbReference>
<dbReference type="PATRIC" id="fig|39777.7.peg.723"/>
<evidence type="ECO:0000256" key="19">
    <source>
        <dbReference type="ARBA" id="ARBA00048894"/>
    </source>
</evidence>
<evidence type="ECO:0000256" key="15">
    <source>
        <dbReference type="ARBA" id="ARBA00030682"/>
    </source>
</evidence>
<evidence type="ECO:0000256" key="6">
    <source>
        <dbReference type="ARBA" id="ARBA00022842"/>
    </source>
</evidence>
<dbReference type="Pfam" id="PF00293">
    <property type="entry name" value="NUDIX"/>
    <property type="match status" value="1"/>
</dbReference>
<evidence type="ECO:0000256" key="8">
    <source>
        <dbReference type="ARBA" id="ARBA00024459"/>
    </source>
</evidence>
<evidence type="ECO:0000256" key="21">
    <source>
        <dbReference type="ARBA" id="ARBA00053094"/>
    </source>
</evidence>
<keyword evidence="4" id="KW-0479">Metal-binding</keyword>
<reference evidence="23 24" key="1">
    <citation type="submission" date="2016-01" db="EMBL/GenBank/DDBJ databases">
        <authorList>
            <person name="Oliw E.H."/>
        </authorList>
    </citation>
    <scope>NUCLEOTIDE SEQUENCE [LARGE SCALE GENOMIC DNA]</scope>
    <source>
        <strain evidence="23 24">CMW7756B</strain>
    </source>
</reference>
<comment type="similarity">
    <text evidence="2">Belongs to the Nudix hydrolase family.</text>
</comment>
<dbReference type="InterPro" id="IPR000086">
    <property type="entry name" value="NUDIX_hydrolase_dom"/>
</dbReference>
<accession>A0A133S5B7</accession>
<dbReference type="GO" id="GO:0008413">
    <property type="term" value="F:8-oxo-7,8-dihydroguanosine triphosphate pyrophosphatase activity"/>
    <property type="evidence" value="ECO:0007669"/>
    <property type="project" value="InterPro"/>
</dbReference>
<comment type="catalytic activity">
    <reaction evidence="20">
        <text>N(6)-methyl-dATP + H2O = N(6)-methyl-dAMP + diphosphate + H(+)</text>
        <dbReference type="Rhea" id="RHEA:67604"/>
        <dbReference type="ChEBI" id="CHEBI:15377"/>
        <dbReference type="ChEBI" id="CHEBI:15378"/>
        <dbReference type="ChEBI" id="CHEBI:33019"/>
        <dbReference type="ChEBI" id="CHEBI:169976"/>
        <dbReference type="ChEBI" id="CHEBI:172872"/>
    </reaction>
    <physiologicalReaction direction="left-to-right" evidence="20">
        <dbReference type="Rhea" id="RHEA:67605"/>
    </physiologicalReaction>
</comment>
<dbReference type="KEGG" id="vat:B7L28_08590"/>
<organism evidence="23">
    <name type="scientific">Veillonella atypica</name>
    <dbReference type="NCBI Taxonomy" id="39777"/>
    <lineage>
        <taxon>Bacteria</taxon>
        <taxon>Bacillati</taxon>
        <taxon>Bacillota</taxon>
        <taxon>Negativicutes</taxon>
        <taxon>Veillonellales</taxon>
        <taxon>Veillonellaceae</taxon>
        <taxon>Veillonella</taxon>
    </lineage>
</organism>
<evidence type="ECO:0000256" key="16">
    <source>
        <dbReference type="ARBA" id="ARBA00031927"/>
    </source>
</evidence>
<gene>
    <name evidence="23" type="ORF">HMPREF3233_00736</name>
</gene>
<evidence type="ECO:0000256" key="3">
    <source>
        <dbReference type="ARBA" id="ARBA00011245"/>
    </source>
</evidence>
<dbReference type="EMBL" id="LRQT01000019">
    <property type="protein sequence ID" value="KXA64764.1"/>
    <property type="molecule type" value="Genomic_DNA"/>
</dbReference>
<dbReference type="InterPro" id="IPR015797">
    <property type="entry name" value="NUDIX_hydrolase-like_dom_sf"/>
</dbReference>
<evidence type="ECO:0000256" key="13">
    <source>
        <dbReference type="ARBA" id="ARBA00029673"/>
    </source>
</evidence>
<protein>
    <recommendedName>
        <fullName evidence="12">Oxidized purine nucleoside triphosphate hydrolase</fullName>
        <ecNumber evidence="11">3.6.1.56</ecNumber>
    </recommendedName>
    <alternativeName>
        <fullName evidence="16">2-hydroxy-dATP diphosphatase</fullName>
    </alternativeName>
    <alternativeName>
        <fullName evidence="15">7,8-dihydro-8-oxoguanine triphosphatase</fullName>
    </alternativeName>
    <alternativeName>
        <fullName evidence="14">8-oxo-dGTPase</fullName>
    </alternativeName>
    <alternativeName>
        <fullName evidence="17">Methylated purine nucleoside triphosphate hydrolase</fullName>
    </alternativeName>
    <alternativeName>
        <fullName evidence="13">Nucleoside diphosphate-linked moiety X motif 1</fullName>
    </alternativeName>
</protein>
<dbReference type="GO" id="GO:0042262">
    <property type="term" value="P:DNA protection"/>
    <property type="evidence" value="ECO:0007669"/>
    <property type="project" value="InterPro"/>
</dbReference>
<dbReference type="InterPro" id="IPR003563">
    <property type="entry name" value="8ODP"/>
</dbReference>
<evidence type="ECO:0000256" key="10">
    <source>
        <dbReference type="ARBA" id="ARBA00024596"/>
    </source>
</evidence>
<evidence type="ECO:0000256" key="2">
    <source>
        <dbReference type="ARBA" id="ARBA00005582"/>
    </source>
</evidence>
<proteinExistence type="inferred from homology"/>
<evidence type="ECO:0000256" key="17">
    <source>
        <dbReference type="ARBA" id="ARBA00032071"/>
    </source>
</evidence>
<evidence type="ECO:0000256" key="7">
    <source>
        <dbReference type="ARBA" id="ARBA00024448"/>
    </source>
</evidence>
<name>A0A133S5B7_9FIRM</name>
<dbReference type="GO" id="GO:0008828">
    <property type="term" value="F:dATP diphosphatase activity"/>
    <property type="evidence" value="ECO:0007669"/>
    <property type="project" value="UniProtKB-EC"/>
</dbReference>
<dbReference type="PROSITE" id="PS51462">
    <property type="entry name" value="NUDIX"/>
    <property type="match status" value="1"/>
</dbReference>
<evidence type="ECO:0000256" key="5">
    <source>
        <dbReference type="ARBA" id="ARBA00022801"/>
    </source>
</evidence>
<dbReference type="Proteomes" id="UP000070226">
    <property type="component" value="Unassembled WGS sequence"/>
</dbReference>
<dbReference type="RefSeq" id="WP_060807410.1">
    <property type="nucleotide sequence ID" value="NZ_CACRUN010000012.1"/>
</dbReference>
<comment type="catalytic activity">
    <reaction evidence="18">
        <text>N(6)-methyl-ATP + H2O = N(6)-methyl-AMP + diphosphate + H(+)</text>
        <dbReference type="Rhea" id="RHEA:67608"/>
        <dbReference type="ChEBI" id="CHEBI:15377"/>
        <dbReference type="ChEBI" id="CHEBI:15378"/>
        <dbReference type="ChEBI" id="CHEBI:33019"/>
        <dbReference type="ChEBI" id="CHEBI:144842"/>
        <dbReference type="ChEBI" id="CHEBI:172873"/>
    </reaction>
    <physiologicalReaction direction="left-to-right" evidence="18">
        <dbReference type="Rhea" id="RHEA:67609"/>
    </physiologicalReaction>
</comment>
<comment type="function">
    <text evidence="21">Oxidized purine nucleoside triphosphate hydrolase which is a prominent sanitizer of the oxidized nucleotide pool. Catalyzes the hydrolysis of 2-oxo-dATP (2-hydroxy-dATP) into 2-oxo-dAMP. Also has a significant hydrolase activity toward 2-oxo-ATP, 8-oxo-dGTP and 8-oxo-dATP. Through the hydrolysis of oxidized purine nucleoside triphosphates, prevents their incorporation into DNA and the subsequent transversions A:T to C:G and G:C to T:A. Also catalyzes the hydrolysis of methylated purine nucleoside triphosphate preventing their integration into DNA. Through this antimutagenic activity protects cells from oxidative stress.</text>
</comment>
<dbReference type="STRING" id="39777.B7L28_08590"/>
<dbReference type="GO" id="GO:0005737">
    <property type="term" value="C:cytoplasm"/>
    <property type="evidence" value="ECO:0007669"/>
    <property type="project" value="TreeGrafter"/>
</dbReference>
<evidence type="ECO:0000313" key="24">
    <source>
        <dbReference type="Proteomes" id="UP000070226"/>
    </source>
</evidence>
<dbReference type="PANTHER" id="PTHR43758:SF2">
    <property type="entry name" value="OXIDIZED PURINE NUCLEOSIDE TRIPHOSPHATE HYDROLASE"/>
    <property type="match status" value="1"/>
</dbReference>
<dbReference type="PROSITE" id="PS00893">
    <property type="entry name" value="NUDIX_BOX"/>
    <property type="match status" value="1"/>
</dbReference>
<dbReference type="PANTHER" id="PTHR43758">
    <property type="entry name" value="7,8-DIHYDRO-8-OXOGUANINE TRIPHOSPHATASE"/>
    <property type="match status" value="1"/>
</dbReference>
<comment type="catalytic activity">
    <reaction evidence="19">
        <text>O(6)-methyl-dGTP + H2O = O(6)-methyl-dGMP + diphosphate + H(+)</text>
        <dbReference type="Rhea" id="RHEA:67600"/>
        <dbReference type="ChEBI" id="CHEBI:15377"/>
        <dbReference type="ChEBI" id="CHEBI:15378"/>
        <dbReference type="ChEBI" id="CHEBI:33019"/>
        <dbReference type="ChEBI" id="CHEBI:169974"/>
        <dbReference type="ChEBI" id="CHEBI:169975"/>
    </reaction>
    <physiologicalReaction direction="left-to-right" evidence="19">
        <dbReference type="Rhea" id="RHEA:67601"/>
    </physiologicalReaction>
</comment>
<dbReference type="AlphaFoldDB" id="A0A133S5B7"/>
<evidence type="ECO:0000256" key="12">
    <source>
        <dbReference type="ARBA" id="ARBA00026218"/>
    </source>
</evidence>
<dbReference type="EC" id="3.6.1.56" evidence="11"/>
<comment type="caution">
    <text evidence="23">The sequence shown here is derived from an EMBL/GenBank/DDBJ whole genome shotgun (WGS) entry which is preliminary data.</text>
</comment>
<evidence type="ECO:0000256" key="1">
    <source>
        <dbReference type="ARBA" id="ARBA00001946"/>
    </source>
</evidence>
<evidence type="ECO:0000313" key="23">
    <source>
        <dbReference type="EMBL" id="KXA64764.1"/>
    </source>
</evidence>
<evidence type="ECO:0000256" key="4">
    <source>
        <dbReference type="ARBA" id="ARBA00022723"/>
    </source>
</evidence>
<comment type="subunit">
    <text evidence="3">Monomer.</text>
</comment>
<comment type="catalytic activity">
    <reaction evidence="8">
        <text>2-oxo-dATP + H2O = 2-oxo-dAMP + diphosphate + H(+)</text>
        <dbReference type="Rhea" id="RHEA:31583"/>
        <dbReference type="ChEBI" id="CHEBI:15377"/>
        <dbReference type="ChEBI" id="CHEBI:15378"/>
        <dbReference type="ChEBI" id="CHEBI:33019"/>
        <dbReference type="ChEBI" id="CHEBI:63212"/>
        <dbReference type="ChEBI" id="CHEBI:77897"/>
        <dbReference type="EC" id="3.6.1.56"/>
    </reaction>
    <physiologicalReaction direction="left-to-right" evidence="8">
        <dbReference type="Rhea" id="RHEA:31584"/>
    </physiologicalReaction>
</comment>
<dbReference type="CDD" id="cd03427">
    <property type="entry name" value="NUDIX_MTH1_Nudt1"/>
    <property type="match status" value="1"/>
</dbReference>
<dbReference type="InterPro" id="IPR020084">
    <property type="entry name" value="NUDIX_hydrolase_CS"/>
</dbReference>
<evidence type="ECO:0000256" key="14">
    <source>
        <dbReference type="ARBA" id="ARBA00030634"/>
    </source>
</evidence>
<comment type="catalytic activity">
    <reaction evidence="9">
        <text>8-oxo-dGTP + H2O = 8-oxo-dGMP + diphosphate + H(+)</text>
        <dbReference type="Rhea" id="RHEA:31575"/>
        <dbReference type="ChEBI" id="CHEBI:15377"/>
        <dbReference type="ChEBI" id="CHEBI:15378"/>
        <dbReference type="ChEBI" id="CHEBI:33019"/>
        <dbReference type="ChEBI" id="CHEBI:63224"/>
        <dbReference type="ChEBI" id="CHEBI:77896"/>
    </reaction>
    <physiologicalReaction direction="left-to-right" evidence="9">
        <dbReference type="Rhea" id="RHEA:31576"/>
    </physiologicalReaction>
</comment>
<sequence length="173" mass="19920">MKPTTLVFPIDEQHRILLGRKKRGFGANKYNGFGGKINAGESFRQCAVRELYEESGILVNAADLECVALFDFQFPYDESLTHVGYVYFVRVTDVQPIESDEMEPHWFTLADVPYEHMWEGDRTWLPMLLEGKLLKGPILFGPDNSHVENMRLTEVDTVMESELLARIDVYINE</sequence>